<organism evidence="1 2">
    <name type="scientific">Ditylenchus destructor</name>
    <dbReference type="NCBI Taxonomy" id="166010"/>
    <lineage>
        <taxon>Eukaryota</taxon>
        <taxon>Metazoa</taxon>
        <taxon>Ecdysozoa</taxon>
        <taxon>Nematoda</taxon>
        <taxon>Chromadorea</taxon>
        <taxon>Rhabditida</taxon>
        <taxon>Tylenchina</taxon>
        <taxon>Tylenchomorpha</taxon>
        <taxon>Sphaerularioidea</taxon>
        <taxon>Anguinidae</taxon>
        <taxon>Anguininae</taxon>
        <taxon>Ditylenchus</taxon>
    </lineage>
</organism>
<reference evidence="1" key="1">
    <citation type="submission" date="2022-01" db="EMBL/GenBank/DDBJ databases">
        <title>Genome Sequence Resource for Two Populations of Ditylenchus destructor, the Migratory Endoparasitic Phytonematode.</title>
        <authorList>
            <person name="Zhang H."/>
            <person name="Lin R."/>
            <person name="Xie B."/>
        </authorList>
    </citation>
    <scope>NUCLEOTIDE SEQUENCE</scope>
    <source>
        <strain evidence="1">BazhouSP</strain>
    </source>
</reference>
<dbReference type="EMBL" id="JAKKPZ010000227">
    <property type="protein sequence ID" value="KAI1698238.1"/>
    <property type="molecule type" value="Genomic_DNA"/>
</dbReference>
<protein>
    <submittedName>
        <fullName evidence="1">Uncharacterized protein</fullName>
    </submittedName>
</protein>
<dbReference type="Proteomes" id="UP001201812">
    <property type="component" value="Unassembled WGS sequence"/>
</dbReference>
<dbReference type="Gene3D" id="3.30.710.10">
    <property type="entry name" value="Potassium Channel Kv1.1, Chain A"/>
    <property type="match status" value="1"/>
</dbReference>
<evidence type="ECO:0000313" key="1">
    <source>
        <dbReference type="EMBL" id="KAI1698238.1"/>
    </source>
</evidence>
<accession>A0AAD4MLG5</accession>
<gene>
    <name evidence="1" type="ORF">DdX_18006</name>
</gene>
<proteinExistence type="predicted"/>
<sequence length="153" mass="17101">MASNGPGTSAASTTENLVPPNVNDDKLIKSSFLSVVIYSIDTVNTVFQVPKLLLGTCSGWIFLVQFHFEFRDVGCEVDENFVFPMPAVKPETFQKVVEWTANHIGVPDPEVKEDPSTRERIWFTLNDFENKFFALHPKNAPPKIPCDVLTALT</sequence>
<evidence type="ECO:0000313" key="2">
    <source>
        <dbReference type="Proteomes" id="UP001201812"/>
    </source>
</evidence>
<name>A0AAD4MLG5_9BILA</name>
<dbReference type="AlphaFoldDB" id="A0AAD4MLG5"/>
<keyword evidence="2" id="KW-1185">Reference proteome</keyword>
<comment type="caution">
    <text evidence="1">The sequence shown here is derived from an EMBL/GenBank/DDBJ whole genome shotgun (WGS) entry which is preliminary data.</text>
</comment>
<dbReference type="InterPro" id="IPR011333">
    <property type="entry name" value="SKP1/BTB/POZ_sf"/>
</dbReference>